<dbReference type="Proteomes" id="UP000886803">
    <property type="component" value="Unassembled WGS sequence"/>
</dbReference>
<organism evidence="2 3">
    <name type="scientific">Candidatus Gemmiger avicola</name>
    <dbReference type="NCBI Taxonomy" id="2838605"/>
    <lineage>
        <taxon>Bacteria</taxon>
        <taxon>Bacillati</taxon>
        <taxon>Bacillota</taxon>
        <taxon>Clostridia</taxon>
        <taxon>Eubacteriales</taxon>
        <taxon>Gemmiger</taxon>
    </lineage>
</organism>
<keyword evidence="1" id="KW-1133">Transmembrane helix</keyword>
<dbReference type="EMBL" id="DWYG01000186">
    <property type="protein sequence ID" value="HJB43031.1"/>
    <property type="molecule type" value="Genomic_DNA"/>
</dbReference>
<evidence type="ECO:0000313" key="3">
    <source>
        <dbReference type="Proteomes" id="UP000886803"/>
    </source>
</evidence>
<evidence type="ECO:0000256" key="1">
    <source>
        <dbReference type="SAM" id="Phobius"/>
    </source>
</evidence>
<reference evidence="2" key="1">
    <citation type="journal article" date="2021" name="PeerJ">
        <title>Extensive microbial diversity within the chicken gut microbiome revealed by metagenomics and culture.</title>
        <authorList>
            <person name="Gilroy R."/>
            <person name="Ravi A."/>
            <person name="Getino M."/>
            <person name="Pursley I."/>
            <person name="Horton D.L."/>
            <person name="Alikhan N.F."/>
            <person name="Baker D."/>
            <person name="Gharbi K."/>
            <person name="Hall N."/>
            <person name="Watson M."/>
            <person name="Adriaenssens E.M."/>
            <person name="Foster-Nyarko E."/>
            <person name="Jarju S."/>
            <person name="Secka A."/>
            <person name="Antonio M."/>
            <person name="Oren A."/>
            <person name="Chaudhuri R.R."/>
            <person name="La Ragione R."/>
            <person name="Hildebrand F."/>
            <person name="Pallen M.J."/>
        </authorList>
    </citation>
    <scope>NUCLEOTIDE SEQUENCE</scope>
    <source>
        <strain evidence="2">ChiBcec8-13705</strain>
    </source>
</reference>
<keyword evidence="1" id="KW-0472">Membrane</keyword>
<gene>
    <name evidence="2" type="ORF">H9945_11095</name>
</gene>
<accession>A0A9D2M7W9</accession>
<proteinExistence type="predicted"/>
<reference evidence="2" key="2">
    <citation type="submission" date="2021-04" db="EMBL/GenBank/DDBJ databases">
        <authorList>
            <person name="Gilroy R."/>
        </authorList>
    </citation>
    <scope>NUCLEOTIDE SEQUENCE</scope>
    <source>
        <strain evidence="2">ChiBcec8-13705</strain>
    </source>
</reference>
<feature type="transmembrane region" description="Helical" evidence="1">
    <location>
        <begin position="38"/>
        <end position="57"/>
    </location>
</feature>
<name>A0A9D2M7W9_9FIRM</name>
<dbReference type="AlphaFoldDB" id="A0A9D2M7W9"/>
<feature type="transmembrane region" description="Helical" evidence="1">
    <location>
        <begin position="12"/>
        <end position="32"/>
    </location>
</feature>
<comment type="caution">
    <text evidence="2">The sequence shown here is derived from an EMBL/GenBank/DDBJ whole genome shotgun (WGS) entry which is preliminary data.</text>
</comment>
<protein>
    <submittedName>
        <fullName evidence="2">Uncharacterized protein</fullName>
    </submittedName>
</protein>
<evidence type="ECO:0000313" key="2">
    <source>
        <dbReference type="EMBL" id="HJB43031.1"/>
    </source>
</evidence>
<sequence>MKGFRGPLKKILAVLRSFSFLGVWAYALFAPAESYSNLTFSCLLILPALFHFLYTRLFASGSHSRRQTAFAWGVAIVFVVTVCIRLWSR</sequence>
<keyword evidence="1" id="KW-0812">Transmembrane</keyword>
<feature type="transmembrane region" description="Helical" evidence="1">
    <location>
        <begin position="69"/>
        <end position="88"/>
    </location>
</feature>